<organism evidence="1 2">
    <name type="scientific">Nocardia gamkensis</name>
    <dbReference type="NCBI Taxonomy" id="352869"/>
    <lineage>
        <taxon>Bacteria</taxon>
        <taxon>Bacillati</taxon>
        <taxon>Actinomycetota</taxon>
        <taxon>Actinomycetes</taxon>
        <taxon>Mycobacteriales</taxon>
        <taxon>Nocardiaceae</taxon>
        <taxon>Nocardia</taxon>
    </lineage>
</organism>
<accession>A0A7X6R3Y4</accession>
<gene>
    <name evidence="1" type="ORF">HGB38_16120</name>
</gene>
<evidence type="ECO:0000313" key="1">
    <source>
        <dbReference type="EMBL" id="NKY27742.1"/>
    </source>
</evidence>
<name>A0A7X6R3Y4_9NOCA</name>
<comment type="caution">
    <text evidence="1">The sequence shown here is derived from an EMBL/GenBank/DDBJ whole genome shotgun (WGS) entry which is preliminary data.</text>
</comment>
<sequence>MNSDARKKIESYQEIDDLYRQDKLPTLEPDELAAIVAFLDEHRCENIGGAVLADDSAWPRDAVGTYRSNLIDRRKDTFKGPNIIQGIYYPNGIGIWTTGDIGDIR</sequence>
<reference evidence="1 2" key="1">
    <citation type="submission" date="2020-04" db="EMBL/GenBank/DDBJ databases">
        <title>MicrobeNet Type strains.</title>
        <authorList>
            <person name="Nicholson A.C."/>
        </authorList>
    </citation>
    <scope>NUCLEOTIDE SEQUENCE [LARGE SCALE GENOMIC DNA]</scope>
    <source>
        <strain evidence="1 2">DSM 44956</strain>
    </source>
</reference>
<evidence type="ECO:0000313" key="2">
    <source>
        <dbReference type="Proteomes" id="UP000540698"/>
    </source>
</evidence>
<protein>
    <submittedName>
        <fullName evidence="1">Uncharacterized protein</fullName>
    </submittedName>
</protein>
<dbReference type="EMBL" id="JAAXOS010000007">
    <property type="protein sequence ID" value="NKY27742.1"/>
    <property type="molecule type" value="Genomic_DNA"/>
</dbReference>
<dbReference type="Proteomes" id="UP000540698">
    <property type="component" value="Unassembled WGS sequence"/>
</dbReference>
<dbReference type="RefSeq" id="WP_062969414.1">
    <property type="nucleotide sequence ID" value="NZ_JAAXOS010000007.1"/>
</dbReference>
<proteinExistence type="predicted"/>
<dbReference type="AlphaFoldDB" id="A0A7X6R3Y4"/>
<keyword evidence="2" id="KW-1185">Reference proteome</keyword>